<reference evidence="4 5" key="2">
    <citation type="journal article" date="2016" name="Genome Announc.">
        <title>Complete Genome Sequence of a Strain of Azospirillum thiophilum Isolated from a Sulfide Spring.</title>
        <authorList>
            <person name="Fomenkov A."/>
            <person name="Vincze T."/>
            <person name="Grabovich M."/>
            <person name="Anton B.P."/>
            <person name="Dubinina G."/>
            <person name="Orlova M."/>
            <person name="Belousova E."/>
            <person name="Roberts R.J."/>
        </authorList>
    </citation>
    <scope>NUCLEOTIDE SEQUENCE [LARGE SCALE GENOMIC DNA]</scope>
    <source>
        <strain evidence="4 5">BV-S</strain>
    </source>
</reference>
<dbReference type="InterPro" id="IPR011519">
    <property type="entry name" value="UnbV_ASPIC"/>
</dbReference>
<keyword evidence="1" id="KW-0732">Signal</keyword>
<proteinExistence type="predicted"/>
<dbReference type="PANTHER" id="PTHR16026">
    <property type="entry name" value="CARTILAGE ACIDIC PROTEIN 1"/>
    <property type="match status" value="1"/>
</dbReference>
<dbReference type="Pfam" id="PF13517">
    <property type="entry name" value="FG-GAP_3"/>
    <property type="match status" value="2"/>
</dbReference>
<dbReference type="InterPro" id="IPR013517">
    <property type="entry name" value="FG-GAP"/>
</dbReference>
<dbReference type="KEGG" id="ati:AL072_00595"/>
<organism evidence="4 5">
    <name type="scientific">Azospirillum thiophilum</name>
    <dbReference type="NCBI Taxonomy" id="528244"/>
    <lineage>
        <taxon>Bacteria</taxon>
        <taxon>Pseudomonadati</taxon>
        <taxon>Pseudomonadota</taxon>
        <taxon>Alphaproteobacteria</taxon>
        <taxon>Rhodospirillales</taxon>
        <taxon>Azospirillaceae</taxon>
        <taxon>Azospirillum</taxon>
    </lineage>
</organism>
<sequence length="470" mass="49571">MFLDCSSLIAENPPRPSNGIAVTDIDGDGAFELVVAGYRAANLVLKWVDGRLVDIANPLLADPAGPAMGLAAADVDGDGREELYIVNSDRSTGAKDMADRLFACFGKHWLDLFAQAENAGAANHTAAGAVAALDRWGHGRYGFLVATDGGPLRLYELTRRGRLEDAAEEAGLDSIGAARGVTVLSIASDHMDVVTVNDGGPNQLFRNLGDGNFEEIAEERGITDSRPSGRAVVALDADGDGLFDLAVGTWDGAQRLFHQRMGGCFVESAPADLSVPGRIFTVVAADFDNDGYEELFFHGHGEPNRLFGWRNDQWQELELGDAAEPKGLGTGAVAADIDGDGRLELVLAHGGSQGGEGPGQGQAQGQPQGQPLSVYRPVATNHGWLRVQPLTPFGAPARGAVVSLTAGGRRQRRTVCAGSGYLCQGEPVAHFGLGPLHAVEQVEVRWPDGTVVTVDDPPADRLLTIPYPPE</sequence>
<evidence type="ECO:0000256" key="1">
    <source>
        <dbReference type="ARBA" id="ARBA00022729"/>
    </source>
</evidence>
<feature type="compositionally biased region" description="Gly residues" evidence="2">
    <location>
        <begin position="351"/>
        <end position="362"/>
    </location>
</feature>
<gene>
    <name evidence="4" type="ORF">AL072_00595</name>
</gene>
<keyword evidence="5" id="KW-1185">Reference proteome</keyword>
<protein>
    <recommendedName>
        <fullName evidence="3">ASPIC/UnbV domain-containing protein</fullName>
    </recommendedName>
</protein>
<dbReference type="Proteomes" id="UP000069935">
    <property type="component" value="Chromosome 1"/>
</dbReference>
<name>A0AAC9EWW3_9PROT</name>
<dbReference type="AlphaFoldDB" id="A0AAC9EWW3"/>
<evidence type="ECO:0000259" key="3">
    <source>
        <dbReference type="Pfam" id="PF07593"/>
    </source>
</evidence>
<feature type="domain" description="ASPIC/UnbV" evidence="3">
    <location>
        <begin position="397"/>
        <end position="464"/>
    </location>
</feature>
<dbReference type="InterPro" id="IPR028994">
    <property type="entry name" value="Integrin_alpha_N"/>
</dbReference>
<dbReference type="PANTHER" id="PTHR16026:SF0">
    <property type="entry name" value="CARTILAGE ACIDIC PROTEIN 1"/>
    <property type="match status" value="1"/>
</dbReference>
<dbReference type="EMBL" id="CP012401">
    <property type="protein sequence ID" value="ALG69669.1"/>
    <property type="molecule type" value="Genomic_DNA"/>
</dbReference>
<dbReference type="SUPFAM" id="SSF69318">
    <property type="entry name" value="Integrin alpha N-terminal domain"/>
    <property type="match status" value="1"/>
</dbReference>
<dbReference type="RefSeq" id="WP_045581946.1">
    <property type="nucleotide sequence ID" value="NZ_CP012401.1"/>
</dbReference>
<reference evidence="5" key="1">
    <citation type="submission" date="2015-08" db="EMBL/GenBank/DDBJ databases">
        <title>Complete Genome Sequence of Azospirillum thiophilum BV-S.</title>
        <authorList>
            <person name="Fomenkov A."/>
            <person name="Vincze T."/>
            <person name="Grabovich M."/>
            <person name="Dubinina G."/>
            <person name="Orlova M."/>
            <person name="Belousova E."/>
            <person name="Roberts R.J."/>
        </authorList>
    </citation>
    <scope>NUCLEOTIDE SEQUENCE [LARGE SCALE GENOMIC DNA]</scope>
    <source>
        <strain evidence="5">BV-S</strain>
    </source>
</reference>
<evidence type="ECO:0000313" key="5">
    <source>
        <dbReference type="Proteomes" id="UP000069935"/>
    </source>
</evidence>
<dbReference type="Gene3D" id="2.130.10.130">
    <property type="entry name" value="Integrin alpha, N-terminal"/>
    <property type="match status" value="1"/>
</dbReference>
<feature type="region of interest" description="Disordered" evidence="2">
    <location>
        <begin position="348"/>
        <end position="372"/>
    </location>
</feature>
<evidence type="ECO:0000256" key="2">
    <source>
        <dbReference type="SAM" id="MobiDB-lite"/>
    </source>
</evidence>
<dbReference type="InterPro" id="IPR027039">
    <property type="entry name" value="Crtac1"/>
</dbReference>
<evidence type="ECO:0000313" key="4">
    <source>
        <dbReference type="EMBL" id="ALG69669.1"/>
    </source>
</evidence>
<dbReference type="Pfam" id="PF07593">
    <property type="entry name" value="UnbV_ASPIC"/>
    <property type="match status" value="1"/>
</dbReference>
<accession>A0AAC9EWW3</accession>